<keyword evidence="3" id="KW-1185">Reference proteome</keyword>
<sequence length="88" mass="10300">MELYKQKQVKHLPKARASADRDARIRLNEEFSSEETSGRSIPLQINGVFDDDAGHLPGEFIEKLKAKWHTKSNFQSRNTLWQRNFSIR</sequence>
<evidence type="ECO:0000313" key="2">
    <source>
        <dbReference type="EMBL" id="QSZ36090.1"/>
    </source>
</evidence>
<dbReference type="AlphaFoldDB" id="A0A8A3PLT0"/>
<feature type="region of interest" description="Disordered" evidence="1">
    <location>
        <begin position="1"/>
        <end position="20"/>
    </location>
</feature>
<accession>A0A8A3PLT0</accession>
<evidence type="ECO:0000313" key="3">
    <source>
        <dbReference type="Proteomes" id="UP000672032"/>
    </source>
</evidence>
<name>A0A8A3PLT0_9HELO</name>
<dbReference type="Proteomes" id="UP000672032">
    <property type="component" value="Chromosome 6"/>
</dbReference>
<reference evidence="2" key="1">
    <citation type="submission" date="2020-10" db="EMBL/GenBank/DDBJ databases">
        <title>Genome Sequence of Monilinia vaccinii-corymbosi Sheds Light on Mummy Berry Disease Infection of Blueberry and Mating Type.</title>
        <authorList>
            <person name="Yow A.G."/>
            <person name="Zhang Y."/>
            <person name="Bansal K."/>
            <person name="Eacker S.M."/>
            <person name="Sullivan S."/>
            <person name="Liachko I."/>
            <person name="Cubeta M.A."/>
            <person name="Rollins J.A."/>
            <person name="Ashrafi H."/>
        </authorList>
    </citation>
    <scope>NUCLEOTIDE SEQUENCE</scope>
    <source>
        <strain evidence="2">RL-1</strain>
    </source>
</reference>
<dbReference type="EMBL" id="CP063410">
    <property type="protein sequence ID" value="QSZ36090.1"/>
    <property type="molecule type" value="Genomic_DNA"/>
</dbReference>
<protein>
    <submittedName>
        <fullName evidence="2">Uncharacterized protein</fullName>
    </submittedName>
</protein>
<proteinExistence type="predicted"/>
<organism evidence="2 3">
    <name type="scientific">Monilinia vaccinii-corymbosi</name>
    <dbReference type="NCBI Taxonomy" id="61207"/>
    <lineage>
        <taxon>Eukaryota</taxon>
        <taxon>Fungi</taxon>
        <taxon>Dikarya</taxon>
        <taxon>Ascomycota</taxon>
        <taxon>Pezizomycotina</taxon>
        <taxon>Leotiomycetes</taxon>
        <taxon>Helotiales</taxon>
        <taxon>Sclerotiniaceae</taxon>
        <taxon>Monilinia</taxon>
    </lineage>
</organism>
<gene>
    <name evidence="2" type="ORF">DSL72_007214</name>
</gene>
<evidence type="ECO:0000256" key="1">
    <source>
        <dbReference type="SAM" id="MobiDB-lite"/>
    </source>
</evidence>